<dbReference type="GO" id="GO:0005524">
    <property type="term" value="F:ATP binding"/>
    <property type="evidence" value="ECO:0007669"/>
    <property type="project" value="InterPro"/>
</dbReference>
<dbReference type="Pfam" id="PF00069">
    <property type="entry name" value="Pkinase"/>
    <property type="match status" value="1"/>
</dbReference>
<dbReference type="AlphaFoldDB" id="A0A8E0R1D4"/>
<comment type="caution">
    <text evidence="2">The sequence shown here is derived from an EMBL/GenBank/DDBJ whole genome shotgun (WGS) entry which is preliminary data.</text>
</comment>
<dbReference type="EMBL" id="BBXM02000007">
    <property type="protein sequence ID" value="GIC92811.1"/>
    <property type="molecule type" value="Genomic_DNA"/>
</dbReference>
<reference evidence="2" key="2">
    <citation type="submission" date="2021-01" db="EMBL/GenBank/DDBJ databases">
        <title>Pan-genome distribution and transcriptional activeness of fungal secondary metabolism genes in Aspergillus section Fumigati.</title>
        <authorList>
            <person name="Takahashi H."/>
            <person name="Umemura M."/>
            <person name="Ninomiya A."/>
            <person name="Kusuya Y."/>
            <person name="Urayama S."/>
            <person name="Shimizu M."/>
            <person name="Watanabe A."/>
            <person name="Kamei K."/>
            <person name="Yaguchi T."/>
            <person name="Hagiwara D."/>
        </authorList>
    </citation>
    <scope>NUCLEOTIDE SEQUENCE</scope>
    <source>
        <strain evidence="2">IFM 46973</strain>
    </source>
</reference>
<dbReference type="SUPFAM" id="SSF56112">
    <property type="entry name" value="Protein kinase-like (PK-like)"/>
    <property type="match status" value="1"/>
</dbReference>
<dbReference type="PANTHER" id="PTHR24359">
    <property type="entry name" value="SERINE/THREONINE-PROTEIN KINASE SBK1"/>
    <property type="match status" value="1"/>
</dbReference>
<dbReference type="RefSeq" id="XP_043150077.1">
    <property type="nucleotide sequence ID" value="XM_043294142.1"/>
</dbReference>
<dbReference type="CDD" id="cd00180">
    <property type="entry name" value="PKc"/>
    <property type="match status" value="1"/>
</dbReference>
<reference evidence="2" key="1">
    <citation type="journal article" date="2015" name="Genome Announc.">
        <title>Draft Genome Sequence of the Pathogenic Filamentous Fungus Aspergillus udagawae Strain IFM 46973T.</title>
        <authorList>
            <person name="Kusuya Y."/>
            <person name="Takahashi-Nakaguchi A."/>
            <person name="Takahashi H."/>
            <person name="Yaguchi T."/>
        </authorList>
    </citation>
    <scope>NUCLEOTIDE SEQUENCE</scope>
    <source>
        <strain evidence="2">IFM 46973</strain>
    </source>
</reference>
<dbReference type="PROSITE" id="PS00108">
    <property type="entry name" value="PROTEIN_KINASE_ST"/>
    <property type="match status" value="1"/>
</dbReference>
<evidence type="ECO:0000259" key="1">
    <source>
        <dbReference type="PROSITE" id="PS50011"/>
    </source>
</evidence>
<feature type="domain" description="Protein kinase" evidence="1">
    <location>
        <begin position="170"/>
        <end position="502"/>
    </location>
</feature>
<dbReference type="SMART" id="SM00220">
    <property type="entry name" value="S_TKc"/>
    <property type="match status" value="1"/>
</dbReference>
<dbReference type="Proteomes" id="UP000036893">
    <property type="component" value="Unassembled WGS sequence"/>
</dbReference>
<dbReference type="InterPro" id="IPR011009">
    <property type="entry name" value="Kinase-like_dom_sf"/>
</dbReference>
<gene>
    <name evidence="2" type="ORF">Aud_009284</name>
</gene>
<dbReference type="Gene3D" id="1.10.510.10">
    <property type="entry name" value="Transferase(Phosphotransferase) domain 1"/>
    <property type="match status" value="1"/>
</dbReference>
<evidence type="ECO:0000313" key="2">
    <source>
        <dbReference type="EMBL" id="GIC92811.1"/>
    </source>
</evidence>
<dbReference type="GO" id="GO:0004674">
    <property type="term" value="F:protein serine/threonine kinase activity"/>
    <property type="evidence" value="ECO:0007669"/>
    <property type="project" value="TreeGrafter"/>
</dbReference>
<dbReference type="PROSITE" id="PS50011">
    <property type="entry name" value="PROTEIN_KINASE_DOM"/>
    <property type="match status" value="1"/>
</dbReference>
<name>A0A8E0R1D4_9EURO</name>
<protein>
    <recommendedName>
        <fullName evidence="1">Protein kinase domain-containing protein</fullName>
    </recommendedName>
</protein>
<sequence length="755" mass="84562">MRKEEIKLLCERFKTRLGDRFSKNHREERFVPHGAAQEVFRNYKSDLQELLQHMSEALRADEGLLVSVAHRILESLSNVLAIVLMGRARNDMFVLDLFLSLVLDGNNHMREFLILTDSELPISKARAEDLFPDRGATFFTTQLHFCAIVLQEEKEVKYLEKEQRLCPLPYLRQELIGEGAFGQVFEVEIERHHMRSASGDGENRKPTLLARKDFRLQHAFEEELKVLRKIMRRPERHDHLVPLLAILQHDTTYSLFFPLAACDLTTYFDRQHDPPGPGALDEKKALYHRGVALAGALAFLHRGFSDMSCYHLDLKPRNILVYNNAHMADEVWKITDFGLSRVRVKAQPPNDGDSTMTIGVQGTYLAPECAVAGAKVSALSDVWSFGCIFSLVLTFMVKGGKGINEFSTRRGEQPNGDLFYTNPTEPQVSPADNKNSEARVAAAAGGWELRSWKQILAWGGNSGIFHFYSKSNFEIVGGAFVPNQQAKPISFPDLGSIKMAALSNDGALAAFIITQKPGGTEMKCLRYLCKTEDLVHAAGNGSNSAISATSMGSMTTRSATNQLGPAIGSAADIRFFDFTSNGQFLVMVTQEGTINFCVKVWETRGDTLFQEMLIPHRGSAATTAAHFTACTVFMLNGILHLFILSQEQYIIHADLSERTWRSRELEDRMVQLYFRSDNQTLLFLKRDRRQIFALTVSDALVEDATMARPRQVAQIGSSIGKCQPSIAMRAKQRGKVEILLATAEGKWNAVDVTNL</sequence>
<proteinExistence type="predicted"/>
<dbReference type="PANTHER" id="PTHR24359:SF1">
    <property type="entry name" value="INHIBITOR OF NUCLEAR FACTOR KAPPA-B KINASE EPSILON SUBUNIT HOMOLOG 1-RELATED"/>
    <property type="match status" value="1"/>
</dbReference>
<evidence type="ECO:0000313" key="3">
    <source>
        <dbReference type="Proteomes" id="UP000036893"/>
    </source>
</evidence>
<organism evidence="2 3">
    <name type="scientific">Aspergillus udagawae</name>
    <dbReference type="NCBI Taxonomy" id="91492"/>
    <lineage>
        <taxon>Eukaryota</taxon>
        <taxon>Fungi</taxon>
        <taxon>Dikarya</taxon>
        <taxon>Ascomycota</taxon>
        <taxon>Pezizomycotina</taxon>
        <taxon>Eurotiomycetes</taxon>
        <taxon>Eurotiomycetidae</taxon>
        <taxon>Eurotiales</taxon>
        <taxon>Aspergillaceae</taxon>
        <taxon>Aspergillus</taxon>
        <taxon>Aspergillus subgen. Fumigati</taxon>
    </lineage>
</organism>
<dbReference type="GeneID" id="66996761"/>
<accession>A0A8E0R1D4</accession>
<dbReference type="InterPro" id="IPR008271">
    <property type="entry name" value="Ser/Thr_kinase_AS"/>
</dbReference>
<dbReference type="InterPro" id="IPR000719">
    <property type="entry name" value="Prot_kinase_dom"/>
</dbReference>